<accession>A0A3N2CPR2</accession>
<feature type="region of interest" description="Disordered" evidence="1">
    <location>
        <begin position="27"/>
        <end position="98"/>
    </location>
</feature>
<name>A0A3N2CPR2_9ACTN</name>
<evidence type="ECO:0000256" key="1">
    <source>
        <dbReference type="SAM" id="MobiDB-lite"/>
    </source>
</evidence>
<proteinExistence type="predicted"/>
<evidence type="ECO:0000313" key="2">
    <source>
        <dbReference type="EMBL" id="ROR89501.1"/>
    </source>
</evidence>
<organism evidence="2 3">
    <name type="scientific">Nocardioides aurantiacus</name>
    <dbReference type="NCBI Taxonomy" id="86796"/>
    <lineage>
        <taxon>Bacteria</taxon>
        <taxon>Bacillati</taxon>
        <taxon>Actinomycetota</taxon>
        <taxon>Actinomycetes</taxon>
        <taxon>Propionibacteriales</taxon>
        <taxon>Nocardioidaceae</taxon>
        <taxon>Nocardioides</taxon>
    </lineage>
</organism>
<protein>
    <submittedName>
        <fullName evidence="2">Uncharacterized protein</fullName>
    </submittedName>
</protein>
<gene>
    <name evidence="2" type="ORF">EDD33_0326</name>
</gene>
<dbReference type="EMBL" id="RKHO01000001">
    <property type="protein sequence ID" value="ROR89501.1"/>
    <property type="molecule type" value="Genomic_DNA"/>
</dbReference>
<reference evidence="2 3" key="1">
    <citation type="submission" date="2018-11" db="EMBL/GenBank/DDBJ databases">
        <title>Sequencing the genomes of 1000 actinobacteria strains.</title>
        <authorList>
            <person name="Klenk H.-P."/>
        </authorList>
    </citation>
    <scope>NUCLEOTIDE SEQUENCE [LARGE SCALE GENOMIC DNA]</scope>
    <source>
        <strain evidence="2 3">DSM 12652</strain>
    </source>
</reference>
<dbReference type="AlphaFoldDB" id="A0A3N2CPR2"/>
<keyword evidence="3" id="KW-1185">Reference proteome</keyword>
<evidence type="ECO:0000313" key="3">
    <source>
        <dbReference type="Proteomes" id="UP000281738"/>
    </source>
</evidence>
<dbReference type="RefSeq" id="WP_211332375.1">
    <property type="nucleotide sequence ID" value="NZ_RKHO01000001.1"/>
</dbReference>
<sequence>MLRVALFLVLLGAVVWAFFWVLDRRRQASGPGDAGGSGGRPAPRPPRGPDDDEDFLRELDRKRRHDQRKRPTEPPPAPRPEEPTDGSTAEGEQTDENA</sequence>
<dbReference type="Proteomes" id="UP000281738">
    <property type="component" value="Unassembled WGS sequence"/>
</dbReference>
<comment type="caution">
    <text evidence="2">The sequence shown here is derived from an EMBL/GenBank/DDBJ whole genome shotgun (WGS) entry which is preliminary data.</text>
</comment>